<dbReference type="AlphaFoldDB" id="A0A0M7AIF7"/>
<protein>
    <submittedName>
        <fullName evidence="2">Transcriptional regulator, Acidobacterial, PadR-family</fullName>
    </submittedName>
</protein>
<dbReference type="Proteomes" id="UP000053235">
    <property type="component" value="Unassembled WGS sequence"/>
</dbReference>
<gene>
    <name evidence="2" type="ORF">LAX5112_03841</name>
</gene>
<keyword evidence="3" id="KW-1185">Reference proteome</keyword>
<evidence type="ECO:0000313" key="3">
    <source>
        <dbReference type="Proteomes" id="UP000053235"/>
    </source>
</evidence>
<name>A0A0M7AIF7_9HYPH</name>
<dbReference type="InterPro" id="IPR036390">
    <property type="entry name" value="WH_DNA-bd_sf"/>
</dbReference>
<evidence type="ECO:0000313" key="2">
    <source>
        <dbReference type="EMBL" id="CTQ74371.1"/>
    </source>
</evidence>
<reference evidence="3" key="1">
    <citation type="submission" date="2015-07" db="EMBL/GenBank/DDBJ databases">
        <authorList>
            <person name="Rodrigo-Torres Lidia"/>
            <person name="Arahal R.David."/>
        </authorList>
    </citation>
    <scope>NUCLEOTIDE SEQUENCE [LARGE SCALE GENOMIC DNA]</scope>
    <source>
        <strain evidence="3">CECT 5112</strain>
    </source>
</reference>
<evidence type="ECO:0000259" key="1">
    <source>
        <dbReference type="Pfam" id="PF03551"/>
    </source>
</evidence>
<dbReference type="InterPro" id="IPR036388">
    <property type="entry name" value="WH-like_DNA-bd_sf"/>
</dbReference>
<dbReference type="Gene3D" id="1.10.10.10">
    <property type="entry name" value="Winged helix-like DNA-binding domain superfamily/Winged helix DNA-binding domain"/>
    <property type="match status" value="1"/>
</dbReference>
<dbReference type="SUPFAM" id="SSF46785">
    <property type="entry name" value="Winged helix' DNA-binding domain"/>
    <property type="match status" value="1"/>
</dbReference>
<dbReference type="PANTHER" id="PTHR43252">
    <property type="entry name" value="TRANSCRIPTIONAL REGULATOR YQJI"/>
    <property type="match status" value="1"/>
</dbReference>
<sequence length="185" mass="20312">MSVRGLCLAILSGGDATGYEIRKESTEGRFSYFDDASFGSIYPALARLEAEGMVTVREEPQAGKPSRKVYSITQAGRDEFIRSLCEPQAPDTFKSPFLLIALNAAKLPPDVLRRALERRKAQVHEELRLLSGIDNENGCTHAGSDWTRDYGIACMNFTLRYLEDHGEALIKIAEDAAAPSQAAAE</sequence>
<dbReference type="STRING" id="388408.LAX5112_03841"/>
<dbReference type="InterPro" id="IPR005149">
    <property type="entry name" value="Tscrpt_reg_PadR_N"/>
</dbReference>
<proteinExistence type="predicted"/>
<dbReference type="EMBL" id="CXWD01000017">
    <property type="protein sequence ID" value="CTQ74371.1"/>
    <property type="molecule type" value="Genomic_DNA"/>
</dbReference>
<dbReference type="PANTHER" id="PTHR43252:SF6">
    <property type="entry name" value="NEGATIVE TRANSCRIPTION REGULATOR PADR"/>
    <property type="match status" value="1"/>
</dbReference>
<dbReference type="RefSeq" id="WP_055673231.1">
    <property type="nucleotide sequence ID" value="NZ_CXWD01000017.1"/>
</dbReference>
<accession>A0A0M7AIF7</accession>
<feature type="domain" description="Transcription regulator PadR N-terminal" evidence="1">
    <location>
        <begin position="8"/>
        <end position="80"/>
    </location>
</feature>
<dbReference type="Pfam" id="PF03551">
    <property type="entry name" value="PadR"/>
    <property type="match status" value="1"/>
</dbReference>
<organism evidence="2 3">
    <name type="scientific">Roseibium alexandrii</name>
    <dbReference type="NCBI Taxonomy" id="388408"/>
    <lineage>
        <taxon>Bacteria</taxon>
        <taxon>Pseudomonadati</taxon>
        <taxon>Pseudomonadota</taxon>
        <taxon>Alphaproteobacteria</taxon>
        <taxon>Hyphomicrobiales</taxon>
        <taxon>Stappiaceae</taxon>
        <taxon>Roseibium</taxon>
    </lineage>
</organism>